<name>A0A0K2ZLU7_9XANT</name>
<dbReference type="GO" id="GO:0042910">
    <property type="term" value="F:xenobiotic transmembrane transporter activity"/>
    <property type="evidence" value="ECO:0007669"/>
    <property type="project" value="TreeGrafter"/>
</dbReference>
<dbReference type="PRINTS" id="PR00702">
    <property type="entry name" value="ACRIFLAVINRP"/>
</dbReference>
<dbReference type="Proteomes" id="UP000045978">
    <property type="component" value="Unassembled WGS sequence"/>
</dbReference>
<dbReference type="GO" id="GO:0005886">
    <property type="term" value="C:plasma membrane"/>
    <property type="evidence" value="ECO:0007669"/>
    <property type="project" value="TreeGrafter"/>
</dbReference>
<dbReference type="AlphaFoldDB" id="A0A0K2ZLU7"/>
<organism evidence="1 2">
    <name type="scientific">Xanthomonas graminis pv. phlei</name>
    <dbReference type="NCBI Taxonomy" id="487906"/>
    <lineage>
        <taxon>Bacteria</taxon>
        <taxon>Pseudomonadati</taxon>
        <taxon>Pseudomonadota</taxon>
        <taxon>Gammaproteobacteria</taxon>
        <taxon>Lysobacterales</taxon>
        <taxon>Lysobacteraceae</taxon>
        <taxon>Xanthomonas</taxon>
        <taxon>Xanthomonas translucens group</taxon>
        <taxon>Xanthomonas graminis</taxon>
    </lineage>
</organism>
<dbReference type="PANTHER" id="PTHR32063:SF73">
    <property type="entry name" value="RND SUPERFAMILY EFFLUX PUMP PERMEASE COMPONENT 1"/>
    <property type="match status" value="1"/>
</dbReference>
<dbReference type="Pfam" id="PF00873">
    <property type="entry name" value="ACR_tran"/>
    <property type="match status" value="1"/>
</dbReference>
<dbReference type="InterPro" id="IPR001036">
    <property type="entry name" value="Acrflvin-R"/>
</dbReference>
<dbReference type="Gene3D" id="1.20.1640.10">
    <property type="entry name" value="Multidrug efflux transporter AcrB transmembrane domain"/>
    <property type="match status" value="1"/>
</dbReference>
<dbReference type="Gene3D" id="3.30.70.1430">
    <property type="entry name" value="Multidrug efflux transporter AcrB pore domain"/>
    <property type="match status" value="1"/>
</dbReference>
<evidence type="ECO:0000313" key="2">
    <source>
        <dbReference type="Proteomes" id="UP000045978"/>
    </source>
</evidence>
<protein>
    <submittedName>
        <fullName evidence="1">Uncharacterized protein</fullName>
    </submittedName>
</protein>
<sequence length="73" mass="8371">MSVAEFSIRRPITTIMCFVSLVVVRLIAALRLPLEALPDISAPFLFVQLPYTGSTPDEVERNLCGRPRKRWRR</sequence>
<evidence type="ECO:0000313" key="1">
    <source>
        <dbReference type="EMBL" id="CTP86766.1"/>
    </source>
</evidence>
<accession>A0A0K2ZLU7</accession>
<gene>
    <name evidence="1" type="ORF">XTPLMG730_1575</name>
</gene>
<dbReference type="PANTHER" id="PTHR32063">
    <property type="match status" value="1"/>
</dbReference>
<dbReference type="EMBL" id="CXOJ01000026">
    <property type="protein sequence ID" value="CTP86766.1"/>
    <property type="molecule type" value="Genomic_DNA"/>
</dbReference>
<proteinExistence type="predicted"/>
<reference evidence="1 2" key="1">
    <citation type="submission" date="2015-07" db="EMBL/GenBank/DDBJ databases">
        <authorList>
            <person name="Noorani M."/>
        </authorList>
    </citation>
    <scope>NUCLEOTIDE SEQUENCE [LARGE SCALE GENOMIC DNA]</scope>
    <source>
        <strain evidence="1">LMG730</strain>
    </source>
</reference>